<name>A0A8S1RPD9_9CILI</name>
<gene>
    <name evidence="1" type="ORF">PSON_ATCC_30995.1.T3050001</name>
</gene>
<evidence type="ECO:0000313" key="1">
    <source>
        <dbReference type="EMBL" id="CAD8130581.1"/>
    </source>
</evidence>
<dbReference type="Proteomes" id="UP000692954">
    <property type="component" value="Unassembled WGS sequence"/>
</dbReference>
<dbReference type="EMBL" id="CAJJDN010000305">
    <property type="protein sequence ID" value="CAD8130581.1"/>
    <property type="molecule type" value="Genomic_DNA"/>
</dbReference>
<keyword evidence="2" id="KW-1185">Reference proteome</keyword>
<organism evidence="1 2">
    <name type="scientific">Paramecium sonneborni</name>
    <dbReference type="NCBI Taxonomy" id="65129"/>
    <lineage>
        <taxon>Eukaryota</taxon>
        <taxon>Sar</taxon>
        <taxon>Alveolata</taxon>
        <taxon>Ciliophora</taxon>
        <taxon>Intramacronucleata</taxon>
        <taxon>Oligohymenophorea</taxon>
        <taxon>Peniculida</taxon>
        <taxon>Parameciidae</taxon>
        <taxon>Paramecium</taxon>
    </lineage>
</organism>
<reference evidence="1" key="1">
    <citation type="submission" date="2021-01" db="EMBL/GenBank/DDBJ databases">
        <authorList>
            <consortium name="Genoscope - CEA"/>
            <person name="William W."/>
        </authorList>
    </citation>
    <scope>NUCLEOTIDE SEQUENCE</scope>
</reference>
<dbReference type="PANTHER" id="PTHR37028:SF4">
    <property type="entry name" value="ALMS MOTIF DOMAIN-CONTAINING PROTEIN"/>
    <property type="match status" value="1"/>
</dbReference>
<evidence type="ECO:0000313" key="2">
    <source>
        <dbReference type="Proteomes" id="UP000692954"/>
    </source>
</evidence>
<comment type="caution">
    <text evidence="1">The sequence shown here is derived from an EMBL/GenBank/DDBJ whole genome shotgun (WGS) entry which is preliminary data.</text>
</comment>
<proteinExistence type="predicted"/>
<dbReference type="PANTHER" id="PTHR37028">
    <property type="entry name" value="UNNAMED PRODUCT-RELATED"/>
    <property type="match status" value="1"/>
</dbReference>
<protein>
    <submittedName>
        <fullName evidence="1">Uncharacterized protein</fullName>
    </submittedName>
</protein>
<sequence>MVQQLDQFSTYCRNLGLLVLQESFKQHKSTLDETLLIHLLNLNREQLIELTSRLQGYGKIIKEIKYKNLHKKANQIKCQLVKYIQNLVLNQIISMNNIYQMKRIKQLKEMRMHIQTLNYKKEQKLELNSPAHIRLNNYAIDSKIKLQIVQELNQKQELKDCTFKPSINTKSIGRNQSAENPFDRLYQNALTQRNNTPKNNEDSQFTYRPQLISSPMKLQQFEGISVEDRLYNHHFEKINNVALKQEELQQMELEQCTFTPAINHQGNVKQNEKVFERLYNHSSVKSISDVKDHSISHMNKNQSLQQKNRNRIRINTYLNFNWNPIHLQIILRT</sequence>
<dbReference type="AlphaFoldDB" id="A0A8S1RPD9"/>
<accession>A0A8S1RPD9</accession>